<name>A0A450S4T2_9GAMM</name>
<reference evidence="1" key="1">
    <citation type="submission" date="2019-02" db="EMBL/GenBank/DDBJ databases">
        <authorList>
            <person name="Gruber-Vodicka R. H."/>
            <person name="Seah K. B. B."/>
        </authorList>
    </citation>
    <scope>NUCLEOTIDE SEQUENCE</scope>
    <source>
        <strain evidence="1">BECK_BZ106</strain>
        <strain evidence="2">BECK_BZ15</strain>
    </source>
</reference>
<accession>A0A450S4T2</accession>
<protein>
    <submittedName>
        <fullName evidence="1">Uncharacterized protein</fullName>
    </submittedName>
</protein>
<dbReference type="AlphaFoldDB" id="A0A450S4T2"/>
<dbReference type="EMBL" id="CAADFD010000001">
    <property type="protein sequence ID" value="VFJ46807.1"/>
    <property type="molecule type" value="Genomic_DNA"/>
</dbReference>
<evidence type="ECO:0000313" key="1">
    <source>
        <dbReference type="EMBL" id="VFJ46807.1"/>
    </source>
</evidence>
<evidence type="ECO:0000313" key="2">
    <source>
        <dbReference type="EMBL" id="VFJ48992.1"/>
    </source>
</evidence>
<organism evidence="1">
    <name type="scientific">Candidatus Kentrum sp. FW</name>
    <dbReference type="NCBI Taxonomy" id="2126338"/>
    <lineage>
        <taxon>Bacteria</taxon>
        <taxon>Pseudomonadati</taxon>
        <taxon>Pseudomonadota</taxon>
        <taxon>Gammaproteobacteria</taxon>
        <taxon>Candidatus Kentrum</taxon>
    </lineage>
</organism>
<gene>
    <name evidence="2" type="ORF">BECKFW1821A_GA0114235_102127</name>
    <name evidence="1" type="ORF">BECKFW1821B_GA0114236_100169</name>
</gene>
<sequence>MVLTIILSMIERSKICVNEMSFWNMRKFLGIIMERLVNG</sequence>
<dbReference type="EMBL" id="CAADEW010000021">
    <property type="protein sequence ID" value="VFJ48992.1"/>
    <property type="molecule type" value="Genomic_DNA"/>
</dbReference>
<proteinExistence type="predicted"/>